<dbReference type="AlphaFoldDB" id="A0A927H0M4"/>
<keyword evidence="2" id="KW-0238">DNA-binding</keyword>
<keyword evidence="6" id="KW-1185">Reference proteome</keyword>
<proteinExistence type="predicted"/>
<dbReference type="InterPro" id="IPR002577">
    <property type="entry name" value="HTH_HxlR"/>
</dbReference>
<sequence length="104" mass="11642">MQVCPYLEYAFSILGKKWNGLILHDLSLCPDGAAHFSEILKDLPDITPRALSLKLTELAENGFLEKQVTAEPAVVITYRLTEKGRALTAALGPVQQWALQYRDR</sequence>
<evidence type="ECO:0000256" key="3">
    <source>
        <dbReference type="ARBA" id="ARBA00023163"/>
    </source>
</evidence>
<evidence type="ECO:0000313" key="5">
    <source>
        <dbReference type="EMBL" id="MBD2863840.1"/>
    </source>
</evidence>
<accession>A0A927H0M4</accession>
<evidence type="ECO:0000259" key="4">
    <source>
        <dbReference type="PROSITE" id="PS51118"/>
    </source>
</evidence>
<comment type="caution">
    <text evidence="5">The sequence shown here is derived from an EMBL/GenBank/DDBJ whole genome shotgun (WGS) entry which is preliminary data.</text>
</comment>
<feature type="domain" description="HTH hxlR-type" evidence="4">
    <location>
        <begin position="4"/>
        <end position="104"/>
    </location>
</feature>
<dbReference type="RefSeq" id="WP_190929475.1">
    <property type="nucleotide sequence ID" value="NZ_JACXJA010000022.1"/>
</dbReference>
<gene>
    <name evidence="5" type="ORF">IDH45_17770</name>
</gene>
<dbReference type="PANTHER" id="PTHR33204">
    <property type="entry name" value="TRANSCRIPTIONAL REGULATOR, MARR FAMILY"/>
    <property type="match status" value="1"/>
</dbReference>
<dbReference type="Pfam" id="PF01638">
    <property type="entry name" value="HxlR"/>
    <property type="match status" value="1"/>
</dbReference>
<dbReference type="GO" id="GO:0003677">
    <property type="term" value="F:DNA binding"/>
    <property type="evidence" value="ECO:0007669"/>
    <property type="project" value="UniProtKB-KW"/>
</dbReference>
<keyword evidence="3" id="KW-0804">Transcription</keyword>
<dbReference type="PROSITE" id="PS51118">
    <property type="entry name" value="HTH_HXLR"/>
    <property type="match status" value="1"/>
</dbReference>
<protein>
    <submittedName>
        <fullName evidence="5">Helix-turn-helix transcriptional regulator</fullName>
    </submittedName>
</protein>
<name>A0A927H0M4_9BACL</name>
<dbReference type="PANTHER" id="PTHR33204:SF37">
    <property type="entry name" value="HTH-TYPE TRANSCRIPTIONAL REGULATOR YODB"/>
    <property type="match status" value="1"/>
</dbReference>
<organism evidence="5 6">
    <name type="scientific">Paenibacillus oceani</name>
    <dbReference type="NCBI Taxonomy" id="2772510"/>
    <lineage>
        <taxon>Bacteria</taxon>
        <taxon>Bacillati</taxon>
        <taxon>Bacillota</taxon>
        <taxon>Bacilli</taxon>
        <taxon>Bacillales</taxon>
        <taxon>Paenibacillaceae</taxon>
        <taxon>Paenibacillus</taxon>
    </lineage>
</organism>
<evidence type="ECO:0000256" key="1">
    <source>
        <dbReference type="ARBA" id="ARBA00023015"/>
    </source>
</evidence>
<reference evidence="5" key="1">
    <citation type="submission" date="2020-09" db="EMBL/GenBank/DDBJ databases">
        <title>A novel bacterium of genus Paenibacillus, isolated from South China Sea.</title>
        <authorList>
            <person name="Huang H."/>
            <person name="Mo K."/>
            <person name="Hu Y."/>
        </authorList>
    </citation>
    <scope>NUCLEOTIDE SEQUENCE</scope>
    <source>
        <strain evidence="5">IB182363</strain>
    </source>
</reference>
<dbReference type="InterPro" id="IPR036388">
    <property type="entry name" value="WH-like_DNA-bd_sf"/>
</dbReference>
<dbReference type="InterPro" id="IPR036390">
    <property type="entry name" value="WH_DNA-bd_sf"/>
</dbReference>
<dbReference type="Gene3D" id="1.10.10.10">
    <property type="entry name" value="Winged helix-like DNA-binding domain superfamily/Winged helix DNA-binding domain"/>
    <property type="match status" value="1"/>
</dbReference>
<dbReference type="EMBL" id="JACXJA010000022">
    <property type="protein sequence ID" value="MBD2863840.1"/>
    <property type="molecule type" value="Genomic_DNA"/>
</dbReference>
<evidence type="ECO:0000256" key="2">
    <source>
        <dbReference type="ARBA" id="ARBA00023125"/>
    </source>
</evidence>
<dbReference type="SUPFAM" id="SSF46785">
    <property type="entry name" value="Winged helix' DNA-binding domain"/>
    <property type="match status" value="1"/>
</dbReference>
<dbReference type="Proteomes" id="UP000639396">
    <property type="component" value="Unassembled WGS sequence"/>
</dbReference>
<evidence type="ECO:0000313" key="6">
    <source>
        <dbReference type="Proteomes" id="UP000639396"/>
    </source>
</evidence>
<keyword evidence="1" id="KW-0805">Transcription regulation</keyword>